<name>A0A923I329_9BURK</name>
<evidence type="ECO:0000259" key="14">
    <source>
        <dbReference type="Pfam" id="PF01618"/>
    </source>
</evidence>
<keyword evidence="6" id="KW-0997">Cell inner membrane</keyword>
<evidence type="ECO:0000256" key="10">
    <source>
        <dbReference type="ARBA" id="ARBA00023136"/>
    </source>
</evidence>
<comment type="similarity">
    <text evidence="12">Belongs to the exbB/tolQ family.</text>
</comment>
<evidence type="ECO:0000256" key="4">
    <source>
        <dbReference type="ARBA" id="ARBA00022448"/>
    </source>
</evidence>
<keyword evidence="4 12" id="KW-0813">Transport</keyword>
<dbReference type="GO" id="GO:0005886">
    <property type="term" value="C:plasma membrane"/>
    <property type="evidence" value="ECO:0007669"/>
    <property type="project" value="UniProtKB-SubCell"/>
</dbReference>
<dbReference type="EMBL" id="JACOGG010000006">
    <property type="protein sequence ID" value="MBC3935139.1"/>
    <property type="molecule type" value="Genomic_DNA"/>
</dbReference>
<evidence type="ECO:0000313" key="16">
    <source>
        <dbReference type="Proteomes" id="UP000612361"/>
    </source>
</evidence>
<comment type="subunit">
    <text evidence="2">The accessory proteins ExbB and ExbD seem to form a complex with TonB.</text>
</comment>
<keyword evidence="9 13" id="KW-1133">Transmembrane helix</keyword>
<comment type="subcellular location">
    <subcellularLocation>
        <location evidence="1">Cell inner membrane</location>
        <topology evidence="1">Multi-pass membrane protein</topology>
    </subcellularLocation>
    <subcellularLocation>
        <location evidence="12">Membrane</location>
        <topology evidence="12">Multi-pass membrane protein</topology>
    </subcellularLocation>
</comment>
<comment type="function">
    <text evidence="11">Involved in the TonB-dependent energy-dependent transport of various receptor-bound substrates. Protects ExbD from proteolytic degradation and functionally stabilizes TonB.</text>
</comment>
<evidence type="ECO:0000256" key="6">
    <source>
        <dbReference type="ARBA" id="ARBA00022519"/>
    </source>
</evidence>
<accession>A0A923I329</accession>
<feature type="transmembrane region" description="Helical" evidence="13">
    <location>
        <begin position="171"/>
        <end position="191"/>
    </location>
</feature>
<evidence type="ECO:0000256" key="11">
    <source>
        <dbReference type="ARBA" id="ARBA00024816"/>
    </source>
</evidence>
<evidence type="ECO:0000256" key="5">
    <source>
        <dbReference type="ARBA" id="ARBA00022475"/>
    </source>
</evidence>
<dbReference type="GO" id="GO:0017038">
    <property type="term" value="P:protein import"/>
    <property type="evidence" value="ECO:0007669"/>
    <property type="project" value="TreeGrafter"/>
</dbReference>
<evidence type="ECO:0000313" key="15">
    <source>
        <dbReference type="EMBL" id="MBC3935139.1"/>
    </source>
</evidence>
<dbReference type="PANTHER" id="PTHR30625:SF14">
    <property type="entry name" value="BIOPOLYMER TRANSPORT PROTEIN EXBB"/>
    <property type="match status" value="1"/>
</dbReference>
<dbReference type="AlphaFoldDB" id="A0A923I329"/>
<keyword evidence="10 13" id="KW-0472">Membrane</keyword>
<proteinExistence type="inferred from homology"/>
<keyword evidence="7 13" id="KW-0812">Transmembrane</keyword>
<feature type="transmembrane region" description="Helical" evidence="13">
    <location>
        <begin position="15"/>
        <end position="36"/>
    </location>
</feature>
<dbReference type="InterPro" id="IPR002898">
    <property type="entry name" value="MotA_ExbB_proton_chnl"/>
</dbReference>
<keyword evidence="16" id="KW-1185">Reference proteome</keyword>
<organism evidence="15 16">
    <name type="scientific">Undibacterium rugosum</name>
    <dbReference type="NCBI Taxonomy" id="2762291"/>
    <lineage>
        <taxon>Bacteria</taxon>
        <taxon>Pseudomonadati</taxon>
        <taxon>Pseudomonadota</taxon>
        <taxon>Betaproteobacteria</taxon>
        <taxon>Burkholderiales</taxon>
        <taxon>Oxalobacteraceae</taxon>
        <taxon>Undibacterium</taxon>
    </lineage>
</organism>
<reference evidence="15" key="1">
    <citation type="submission" date="2020-08" db="EMBL/GenBank/DDBJ databases">
        <title>Novel species isolated from subtropical streams in China.</title>
        <authorList>
            <person name="Lu H."/>
        </authorList>
    </citation>
    <scope>NUCLEOTIDE SEQUENCE</scope>
    <source>
        <strain evidence="15">CY7W</strain>
    </source>
</reference>
<evidence type="ECO:0000256" key="3">
    <source>
        <dbReference type="ARBA" id="ARBA00022093"/>
    </source>
</evidence>
<evidence type="ECO:0000256" key="7">
    <source>
        <dbReference type="ARBA" id="ARBA00022692"/>
    </source>
</evidence>
<feature type="domain" description="MotA/TolQ/ExbB proton channel" evidence="14">
    <location>
        <begin position="96"/>
        <end position="201"/>
    </location>
</feature>
<evidence type="ECO:0000256" key="13">
    <source>
        <dbReference type="SAM" id="Phobius"/>
    </source>
</evidence>
<sequence>MSQTIAQYWQQADSFAQALALLLLLMSLISWTIILAKAWQLGSLSRSAGSLAAFWAAPDLQAGCQLLQVAGRRSPYLFLASALPSLLDHPVQHLGRPAPLSDRLIAALRQALQAQTRVLESGLTVLASIASSAPFVGLLGTVWGIHQAMLKIADSGAVQIDQLAGPVGETLIMTAFGLVVAIPALLAYNALGRQIRLHLAQLDGFAHDLHAHFSATQPASPA</sequence>
<feature type="transmembrane region" description="Helical" evidence="13">
    <location>
        <begin position="123"/>
        <end position="145"/>
    </location>
</feature>
<evidence type="ECO:0000256" key="1">
    <source>
        <dbReference type="ARBA" id="ARBA00004429"/>
    </source>
</evidence>
<dbReference type="PANTHER" id="PTHR30625">
    <property type="entry name" value="PROTEIN TOLQ"/>
    <property type="match status" value="1"/>
</dbReference>
<dbReference type="Pfam" id="PF01618">
    <property type="entry name" value="MotA_ExbB"/>
    <property type="match status" value="1"/>
</dbReference>
<comment type="caution">
    <text evidence="15">The sequence shown here is derived from an EMBL/GenBank/DDBJ whole genome shotgun (WGS) entry which is preliminary data.</text>
</comment>
<evidence type="ECO:0000256" key="9">
    <source>
        <dbReference type="ARBA" id="ARBA00022989"/>
    </source>
</evidence>
<keyword evidence="5" id="KW-1003">Cell membrane</keyword>
<protein>
    <recommendedName>
        <fullName evidence="3">Biopolymer transport protein ExbB</fullName>
    </recommendedName>
</protein>
<dbReference type="InterPro" id="IPR050790">
    <property type="entry name" value="ExbB/TolQ_transport"/>
</dbReference>
<keyword evidence="8 12" id="KW-0653">Protein transport</keyword>
<evidence type="ECO:0000256" key="12">
    <source>
        <dbReference type="RuleBase" id="RU004057"/>
    </source>
</evidence>
<dbReference type="Proteomes" id="UP000612361">
    <property type="component" value="Unassembled WGS sequence"/>
</dbReference>
<evidence type="ECO:0000256" key="2">
    <source>
        <dbReference type="ARBA" id="ARBA00011471"/>
    </source>
</evidence>
<evidence type="ECO:0000256" key="8">
    <source>
        <dbReference type="ARBA" id="ARBA00022927"/>
    </source>
</evidence>
<gene>
    <name evidence="15" type="ORF">H8K47_07200</name>
</gene>